<dbReference type="Proteomes" id="UP001498398">
    <property type="component" value="Unassembled WGS sequence"/>
</dbReference>
<comment type="caution">
    <text evidence="1">The sequence shown here is derived from an EMBL/GenBank/DDBJ whole genome shotgun (WGS) entry which is preliminary data.</text>
</comment>
<name>A0ABR1JB06_9AGAR</name>
<keyword evidence="2" id="KW-1185">Reference proteome</keyword>
<accession>A0ABR1JB06</accession>
<sequence>MSTTHNPNESPEIIPVHEDLDEIGPISKAFNDAEWIGCGHIYKDVPSVVAAEHAKLLQIPDEYTSLLPKPTDSVDKLLSFALPPAATNTSVAPTFSTEIPSDNFIDILFKHTITSQQQYELEQELGQQWLDGKQSLLLTATQTYLPFWTISFLGQARSAQHTQTQWKAAQCWVSKP</sequence>
<evidence type="ECO:0000313" key="2">
    <source>
        <dbReference type="Proteomes" id="UP001498398"/>
    </source>
</evidence>
<organism evidence="1 2">
    <name type="scientific">Marasmiellus scandens</name>
    <dbReference type="NCBI Taxonomy" id="2682957"/>
    <lineage>
        <taxon>Eukaryota</taxon>
        <taxon>Fungi</taxon>
        <taxon>Dikarya</taxon>
        <taxon>Basidiomycota</taxon>
        <taxon>Agaricomycotina</taxon>
        <taxon>Agaricomycetes</taxon>
        <taxon>Agaricomycetidae</taxon>
        <taxon>Agaricales</taxon>
        <taxon>Marasmiineae</taxon>
        <taxon>Omphalotaceae</taxon>
        <taxon>Marasmiellus</taxon>
    </lineage>
</organism>
<proteinExistence type="predicted"/>
<protein>
    <submittedName>
        <fullName evidence="1">Uncharacterized protein</fullName>
    </submittedName>
</protein>
<evidence type="ECO:0000313" key="1">
    <source>
        <dbReference type="EMBL" id="KAK7453974.1"/>
    </source>
</evidence>
<gene>
    <name evidence="1" type="ORF">VKT23_011486</name>
</gene>
<dbReference type="EMBL" id="JBANRG010000025">
    <property type="protein sequence ID" value="KAK7453974.1"/>
    <property type="molecule type" value="Genomic_DNA"/>
</dbReference>
<reference evidence="1 2" key="1">
    <citation type="submission" date="2024-01" db="EMBL/GenBank/DDBJ databases">
        <title>A draft genome for the cacao thread blight pathogen Marasmiellus scandens.</title>
        <authorList>
            <person name="Baruah I.K."/>
            <person name="Leung J."/>
            <person name="Bukari Y."/>
            <person name="Amoako-Attah I."/>
            <person name="Meinhardt L.W."/>
            <person name="Bailey B.A."/>
            <person name="Cohen S.P."/>
        </authorList>
    </citation>
    <scope>NUCLEOTIDE SEQUENCE [LARGE SCALE GENOMIC DNA]</scope>
    <source>
        <strain evidence="1 2">GH-19</strain>
    </source>
</reference>